<evidence type="ECO:0000256" key="1">
    <source>
        <dbReference type="SAM" id="MobiDB-lite"/>
    </source>
</evidence>
<reference evidence="3" key="2">
    <citation type="submission" date="2015-01" db="EMBL/GenBank/DDBJ databases">
        <title>Evolutionary Origins and Diversification of the Mycorrhizal Mutualists.</title>
        <authorList>
            <consortium name="DOE Joint Genome Institute"/>
            <consortium name="Mycorrhizal Genomics Consortium"/>
            <person name="Kohler A."/>
            <person name="Kuo A."/>
            <person name="Nagy L.G."/>
            <person name="Floudas D."/>
            <person name="Copeland A."/>
            <person name="Barry K.W."/>
            <person name="Cichocki N."/>
            <person name="Veneault-Fourrey C."/>
            <person name="LaButti K."/>
            <person name="Lindquist E.A."/>
            <person name="Lipzen A."/>
            <person name="Lundell T."/>
            <person name="Morin E."/>
            <person name="Murat C."/>
            <person name="Riley R."/>
            <person name="Ohm R."/>
            <person name="Sun H."/>
            <person name="Tunlid A."/>
            <person name="Henrissat B."/>
            <person name="Grigoriev I.V."/>
            <person name="Hibbett D.S."/>
            <person name="Martin F."/>
        </authorList>
    </citation>
    <scope>NUCLEOTIDE SEQUENCE [LARGE SCALE GENOMIC DNA]</scope>
    <source>
        <strain evidence="3">h7</strain>
    </source>
</reference>
<proteinExistence type="predicted"/>
<feature type="compositionally biased region" description="Basic residues" evidence="1">
    <location>
        <begin position="152"/>
        <end position="162"/>
    </location>
</feature>
<gene>
    <name evidence="2" type="ORF">M413DRAFT_359680</name>
</gene>
<protein>
    <submittedName>
        <fullName evidence="2">Uncharacterized protein</fullName>
    </submittedName>
</protein>
<feature type="region of interest" description="Disordered" evidence="1">
    <location>
        <begin position="200"/>
        <end position="219"/>
    </location>
</feature>
<dbReference type="AlphaFoldDB" id="A0A0C3C760"/>
<keyword evidence="3" id="KW-1185">Reference proteome</keyword>
<dbReference type="EMBL" id="KN831773">
    <property type="protein sequence ID" value="KIM44685.1"/>
    <property type="molecule type" value="Genomic_DNA"/>
</dbReference>
<feature type="region of interest" description="Disordered" evidence="1">
    <location>
        <begin position="152"/>
        <end position="186"/>
    </location>
</feature>
<sequence length="332" mass="37051">MQICSTFFVAGSTFGASFTFFRQVGIKVTASPYLFSFCLHRLSPLSSFPPIPNFNVNVRMEAPLGASSRQVFGAFISDISETPVALNSNLRMGSHKSTGEYKREQKLLSDPMALVVSPTMVKCRQCNREIKLSMKCAYDNFHWKTHRERCVKASKKKKKKNASIKLPVASPGSQKSGSRPSGVPHIQVWPLHSPSLTACTTSNGGSPSYHDDQPLPDLPKKTASMPAEINAPQTLRYGDGGGYWHSEEPLRLKPPLRPFLHSYPSSTVESTSYPASPPRAYDALDDYILRVHPESFDRSRYVTAAEIKNWNWSQLRPPRFNTAEDHDTSFPP</sequence>
<organism evidence="2 3">
    <name type="scientific">Hebeloma cylindrosporum</name>
    <dbReference type="NCBI Taxonomy" id="76867"/>
    <lineage>
        <taxon>Eukaryota</taxon>
        <taxon>Fungi</taxon>
        <taxon>Dikarya</taxon>
        <taxon>Basidiomycota</taxon>
        <taxon>Agaricomycotina</taxon>
        <taxon>Agaricomycetes</taxon>
        <taxon>Agaricomycetidae</taxon>
        <taxon>Agaricales</taxon>
        <taxon>Agaricineae</taxon>
        <taxon>Hymenogastraceae</taxon>
        <taxon>Hebeloma</taxon>
    </lineage>
</organism>
<name>A0A0C3C760_HEBCY</name>
<dbReference type="OrthoDB" id="3268830at2759"/>
<evidence type="ECO:0000313" key="3">
    <source>
        <dbReference type="Proteomes" id="UP000053424"/>
    </source>
</evidence>
<accession>A0A0C3C760</accession>
<evidence type="ECO:0000313" key="2">
    <source>
        <dbReference type="EMBL" id="KIM44685.1"/>
    </source>
</evidence>
<reference evidence="2 3" key="1">
    <citation type="submission" date="2014-04" db="EMBL/GenBank/DDBJ databases">
        <authorList>
            <consortium name="DOE Joint Genome Institute"/>
            <person name="Kuo A."/>
            <person name="Gay G."/>
            <person name="Dore J."/>
            <person name="Kohler A."/>
            <person name="Nagy L.G."/>
            <person name="Floudas D."/>
            <person name="Copeland A."/>
            <person name="Barry K.W."/>
            <person name="Cichocki N."/>
            <person name="Veneault-Fourrey C."/>
            <person name="LaButti K."/>
            <person name="Lindquist E.A."/>
            <person name="Lipzen A."/>
            <person name="Lundell T."/>
            <person name="Morin E."/>
            <person name="Murat C."/>
            <person name="Sun H."/>
            <person name="Tunlid A."/>
            <person name="Henrissat B."/>
            <person name="Grigoriev I.V."/>
            <person name="Hibbett D.S."/>
            <person name="Martin F."/>
            <person name="Nordberg H.P."/>
            <person name="Cantor M.N."/>
            <person name="Hua S.X."/>
        </authorList>
    </citation>
    <scope>NUCLEOTIDE SEQUENCE [LARGE SCALE GENOMIC DNA]</scope>
    <source>
        <strain evidence="3">h7</strain>
    </source>
</reference>
<dbReference type="HOGENOM" id="CLU_836927_0_0_1"/>
<dbReference type="Proteomes" id="UP000053424">
    <property type="component" value="Unassembled WGS sequence"/>
</dbReference>